<dbReference type="EMBL" id="CM056743">
    <property type="protein sequence ID" value="KAJ8671247.1"/>
    <property type="molecule type" value="Genomic_DNA"/>
</dbReference>
<reference evidence="1" key="1">
    <citation type="submission" date="2023-04" db="EMBL/GenBank/DDBJ databases">
        <title>A chromosome-level genome assembly of the parasitoid wasp Eretmocerus hayati.</title>
        <authorList>
            <person name="Zhong Y."/>
            <person name="Liu S."/>
            <person name="Liu Y."/>
        </authorList>
    </citation>
    <scope>NUCLEOTIDE SEQUENCE</scope>
    <source>
        <strain evidence="1">ZJU_SS_LIU_2023</strain>
    </source>
</reference>
<keyword evidence="2" id="KW-1185">Reference proteome</keyword>
<accession>A0ACC2NM00</accession>
<gene>
    <name evidence="1" type="ORF">QAD02_002506</name>
</gene>
<proteinExistence type="predicted"/>
<sequence length="157" mass="18150">MTDSNQRQKYVVDLQGFYQAGGDYTLKELAFAPLVDVPVVILFKSPFPSQQLPISIKQENKWLRKYYHGLRWTSAAVPYTMIGGILQAALVDADRVFVNHLIKREWLNQFKIDACIIESDYRNERTVTVCENHDAECNIERALHNVKKMQKFLNKSG</sequence>
<organism evidence="1 2">
    <name type="scientific">Eretmocerus hayati</name>
    <dbReference type="NCBI Taxonomy" id="131215"/>
    <lineage>
        <taxon>Eukaryota</taxon>
        <taxon>Metazoa</taxon>
        <taxon>Ecdysozoa</taxon>
        <taxon>Arthropoda</taxon>
        <taxon>Hexapoda</taxon>
        <taxon>Insecta</taxon>
        <taxon>Pterygota</taxon>
        <taxon>Neoptera</taxon>
        <taxon>Endopterygota</taxon>
        <taxon>Hymenoptera</taxon>
        <taxon>Apocrita</taxon>
        <taxon>Proctotrupomorpha</taxon>
        <taxon>Chalcidoidea</taxon>
        <taxon>Aphelinidae</taxon>
        <taxon>Aphelininae</taxon>
        <taxon>Eretmocerus</taxon>
    </lineage>
</organism>
<name>A0ACC2NM00_9HYME</name>
<comment type="caution">
    <text evidence="1">The sequence shown here is derived from an EMBL/GenBank/DDBJ whole genome shotgun (WGS) entry which is preliminary data.</text>
</comment>
<evidence type="ECO:0000313" key="1">
    <source>
        <dbReference type="EMBL" id="KAJ8671247.1"/>
    </source>
</evidence>
<protein>
    <submittedName>
        <fullName evidence="1">Uncharacterized protein</fullName>
    </submittedName>
</protein>
<dbReference type="Proteomes" id="UP001239111">
    <property type="component" value="Chromosome 3"/>
</dbReference>
<evidence type="ECO:0000313" key="2">
    <source>
        <dbReference type="Proteomes" id="UP001239111"/>
    </source>
</evidence>